<feature type="region of interest" description="Disordered" evidence="1">
    <location>
        <begin position="331"/>
        <end position="360"/>
    </location>
</feature>
<sequence length="360" mass="38610">MTPSVTISCRSSGAPVGGSTPVGEHGHEIRSQVEAIGGDLRRVFVSRGLVGDVVIQLLLDVGALDVRAEMVAERERTIHQRVDPVAVDTEEAEALGLQVRRVGDQEVSGHAGEEHAVDQPGQDDHPVRRQRGIVLVVQLARRALRKRCHRVPTEDGRCWVRLMCGIAGLAAVAILIAVAAGFVLIANVARTVVMDVDCGKTIHHGGQILDAAVKLSSPRAIDLQVNAGVGTFGQVIQWWDIGGSVVEAARNSFLDLTARRPEGGDDVFFGTEHVQSRPKMLKGIWDVHTLGRKNGVVPTVQRTQGYISMAVGGIVHGFDALYGDQMHAHGRGRGVVERPSPVANDDAEDGGVFDARERHA</sequence>
<evidence type="ECO:0000313" key="3">
    <source>
        <dbReference type="EMBL" id="KAK8106455.1"/>
    </source>
</evidence>
<gene>
    <name evidence="3" type="ORF">PG999_009814</name>
</gene>
<reference evidence="3 4" key="1">
    <citation type="submission" date="2023-01" db="EMBL/GenBank/DDBJ databases">
        <title>Analysis of 21 Apiospora genomes using comparative genomics revels a genus with tremendous synthesis potential of carbohydrate active enzymes and secondary metabolites.</title>
        <authorList>
            <person name="Sorensen T."/>
        </authorList>
    </citation>
    <scope>NUCLEOTIDE SEQUENCE [LARGE SCALE GENOMIC DNA]</scope>
    <source>
        <strain evidence="3 4">CBS 117206</strain>
    </source>
</reference>
<protein>
    <submittedName>
        <fullName evidence="3">Uncharacterized protein</fullName>
    </submittedName>
</protein>
<dbReference type="AlphaFoldDB" id="A0AAW0QVG3"/>
<comment type="caution">
    <text evidence="3">The sequence shown here is derived from an EMBL/GenBank/DDBJ whole genome shotgun (WGS) entry which is preliminary data.</text>
</comment>
<name>A0AAW0QVG3_9PEZI</name>
<dbReference type="EMBL" id="JAQQWP010000008">
    <property type="protein sequence ID" value="KAK8106455.1"/>
    <property type="molecule type" value="Genomic_DNA"/>
</dbReference>
<evidence type="ECO:0000313" key="4">
    <source>
        <dbReference type="Proteomes" id="UP001392437"/>
    </source>
</evidence>
<organism evidence="3 4">
    <name type="scientific">Apiospora kogelbergensis</name>
    <dbReference type="NCBI Taxonomy" id="1337665"/>
    <lineage>
        <taxon>Eukaryota</taxon>
        <taxon>Fungi</taxon>
        <taxon>Dikarya</taxon>
        <taxon>Ascomycota</taxon>
        <taxon>Pezizomycotina</taxon>
        <taxon>Sordariomycetes</taxon>
        <taxon>Xylariomycetidae</taxon>
        <taxon>Amphisphaeriales</taxon>
        <taxon>Apiosporaceae</taxon>
        <taxon>Apiospora</taxon>
    </lineage>
</organism>
<accession>A0AAW0QVG3</accession>
<feature type="region of interest" description="Disordered" evidence="1">
    <location>
        <begin position="1"/>
        <end position="25"/>
    </location>
</feature>
<keyword evidence="2" id="KW-1133">Transmembrane helix</keyword>
<keyword evidence="2" id="KW-0472">Membrane</keyword>
<keyword evidence="2" id="KW-0812">Transmembrane</keyword>
<feature type="transmembrane region" description="Helical" evidence="2">
    <location>
        <begin position="159"/>
        <end position="185"/>
    </location>
</feature>
<feature type="compositionally biased region" description="Polar residues" evidence="1">
    <location>
        <begin position="1"/>
        <end position="11"/>
    </location>
</feature>
<dbReference type="Proteomes" id="UP001392437">
    <property type="component" value="Unassembled WGS sequence"/>
</dbReference>
<evidence type="ECO:0000256" key="2">
    <source>
        <dbReference type="SAM" id="Phobius"/>
    </source>
</evidence>
<proteinExistence type="predicted"/>
<evidence type="ECO:0000256" key="1">
    <source>
        <dbReference type="SAM" id="MobiDB-lite"/>
    </source>
</evidence>
<keyword evidence="4" id="KW-1185">Reference proteome</keyword>